<dbReference type="RefSeq" id="XP_036358985.1">
    <property type="nucleotide sequence ID" value="XM_036503092.1"/>
</dbReference>
<dbReference type="GO" id="GO:0003723">
    <property type="term" value="F:RNA binding"/>
    <property type="evidence" value="ECO:0007669"/>
    <property type="project" value="UniProtKB-UniRule"/>
</dbReference>
<accession>A0A7E6EVL2</accession>
<reference evidence="8" key="1">
    <citation type="submission" date="2025-08" db="UniProtKB">
        <authorList>
            <consortium name="RefSeq"/>
        </authorList>
    </citation>
    <scope>IDENTIFICATION</scope>
</reference>
<feature type="domain" description="Protein kinase" evidence="4">
    <location>
        <begin position="868"/>
        <end position="1102"/>
    </location>
</feature>
<dbReference type="SUPFAM" id="SSF56112">
    <property type="entry name" value="Protein kinase-like (PK-like)"/>
    <property type="match status" value="1"/>
</dbReference>
<feature type="compositionally biased region" description="Polar residues" evidence="3">
    <location>
        <begin position="1110"/>
        <end position="1139"/>
    </location>
</feature>
<evidence type="ECO:0000256" key="1">
    <source>
        <dbReference type="PROSITE-ProRule" id="PRU00176"/>
    </source>
</evidence>
<dbReference type="InterPro" id="IPR000504">
    <property type="entry name" value="RRM_dom"/>
</dbReference>
<dbReference type="SMART" id="SM00333">
    <property type="entry name" value="TUDOR"/>
    <property type="match status" value="1"/>
</dbReference>
<dbReference type="InterPro" id="IPR002999">
    <property type="entry name" value="Tudor"/>
</dbReference>
<dbReference type="FunFam" id="2.30.30.140:FF:000018">
    <property type="entry name" value="Serine/threonine-protein kinase 31"/>
    <property type="match status" value="1"/>
</dbReference>
<dbReference type="SUPFAM" id="SSF63748">
    <property type="entry name" value="Tudor/PWWP/MBT"/>
    <property type="match status" value="1"/>
</dbReference>
<sequence>MSSSSAHNKISPGHAITYDVFVANLPSDANEKNVGRLFSKFGEIQSIMVRDDNNTPGTKISYVRFYCDEDSKKAVDECNGCDVDGNTIVVRRTGKNDKRHSLSQMSTKASLNQSLVRKPGEKFQSVVGMKPEKKNDRISNRGPDIVPYEDRPNRHTGTIRPDGKTSRCGQSSPEDPADETVLVSHVENCNVIWVQVVTEDVQEKLLYVTNQLAEVCPKAKKVEKIQLNKIFAAKFSEDQLWYRCIIREPQQHLSSKVRVSFVDYGNEEETCVNNLVEVPPNICEFKPFARKVILNLTKSKKYMDEKGLAFVKEFTNGKLLKLHPAGRLSDGTGIYGELFYDGFSLSDLFVQEGYIVKKTLPQKNNLQNSLSSPNMMPLNCSLQSSRPSSSLGNHAPSLLPTPVSNLEQVNYVNKNTLTHDLREPIPKLHGWLSDGKNTLVQLQSELTSTKQELAQIRQEKDALLLELSNTQSKLKNIQTEYNNKLSENSYHELTKNIITLTEKIRKLRSQFPTNGEGGSSTLTKAIELATSRERMQTLSPSSLNTVNNIISVFNASQKEILNSDKNQADLSELIEARDSTRVKLCESLSMCLADLSNIPLEEKLKQMQDVVNNLGMEYKNFLHFAVHSVPPLADLLPAYTDWKKKKEVEFEKVRSETDSCRKKLSNTLSLIEAHLKLNSTPTIIEEVPNIGFWLRQFTQSLQHEVAITDLEHSRNATFITSILHAVKRELDEEQKTFSGLHRYITEFLKLKEDLSPWLQQKPSLTELQESKKNVRLLKSQLRHRLADLQDVEENEGYNEHHHELKTKLEEVRANLHKCMAEEDQHMQRIADLAERHFPELLLQNTDLGITSYLNYNGMVKAGREPDHYCLEKQIASGVYQTWFNSEEVLIQEHLISDNAPVSREEFLQNAKTYYGIQSPHLVPLQAVFFSKNQRQIFVQLPLIGQPFADYIGESFSEKERQSMIRGLCEGLHKLHSSGIIHGEINPSTVLLKPDRTLVITMPDFSTPLVSRIRNRYVSVNGYSFLAPECQQQSSVEPCPATDVYQLGLMTLLWHDPENKLSSLTDLSETDFPTPVKLFLQYCLREDPRMRVSVNQLLASEYLNLQINETPADSHESQTNSNSPCSSPQESPVQLNSSLSGLVHPDNYNSPTEDNGCKQASISSDDSIVTSIYENLQSPVSNVVQQLSKMMQLSDLYSNCHQSPIDLSSLQFDNLQAMSDQATNQMNMAQMSFHQMSEVGDNTSAGSNLLNNTTHEEFFDGSIADCGLNSTPPLTPMPADFTQTTSFSHSDSSGNSCSFSNTPNLEDGLCHDSNHLDNEDSSLLQNRDSTQIQPQDTLSPTSPLPHLDTACIGAVSAQEQCSPPINVQNLQNSISQVNSSLLSQVEPNQISG</sequence>
<dbReference type="Proteomes" id="UP000515154">
    <property type="component" value="Linkage group LG5"/>
</dbReference>
<dbReference type="Pfam" id="PF00076">
    <property type="entry name" value="RRM_1"/>
    <property type="match status" value="1"/>
</dbReference>
<dbReference type="PROSITE" id="PS50011">
    <property type="entry name" value="PROTEIN_KINASE_DOM"/>
    <property type="match status" value="1"/>
</dbReference>
<proteinExistence type="predicted"/>
<dbReference type="Gene3D" id="1.10.510.10">
    <property type="entry name" value="Transferase(Phosphotransferase) domain 1"/>
    <property type="match status" value="1"/>
</dbReference>
<dbReference type="Gene3D" id="3.30.70.330">
    <property type="match status" value="1"/>
</dbReference>
<evidence type="ECO:0000313" key="7">
    <source>
        <dbReference type="Proteomes" id="UP000515154"/>
    </source>
</evidence>
<dbReference type="InterPro" id="IPR011009">
    <property type="entry name" value="Kinase-like_dom_sf"/>
</dbReference>
<protein>
    <submittedName>
        <fullName evidence="8">Serine/threonine-protein kinase 31 isoform X1</fullName>
    </submittedName>
</protein>
<dbReference type="PROSITE" id="PS50102">
    <property type="entry name" value="RRM"/>
    <property type="match status" value="1"/>
</dbReference>
<dbReference type="GO" id="GO:0005524">
    <property type="term" value="F:ATP binding"/>
    <property type="evidence" value="ECO:0007669"/>
    <property type="project" value="InterPro"/>
</dbReference>
<keyword evidence="2" id="KW-0175">Coiled coil</keyword>
<dbReference type="InterPro" id="IPR012677">
    <property type="entry name" value="Nucleotide-bd_a/b_plait_sf"/>
</dbReference>
<dbReference type="SMART" id="SM00220">
    <property type="entry name" value="S_TKc"/>
    <property type="match status" value="1"/>
</dbReference>
<feature type="compositionally biased region" description="Low complexity" evidence="3">
    <location>
        <begin position="1280"/>
        <end position="1299"/>
    </location>
</feature>
<feature type="coiled-coil region" evidence="2">
    <location>
        <begin position="432"/>
        <end position="510"/>
    </location>
</feature>
<feature type="region of interest" description="Disordered" evidence="3">
    <location>
        <begin position="1268"/>
        <end position="1299"/>
    </location>
</feature>
<evidence type="ECO:0000259" key="6">
    <source>
        <dbReference type="PROSITE" id="PS50304"/>
    </source>
</evidence>
<evidence type="ECO:0000313" key="8">
    <source>
        <dbReference type="RefSeq" id="XP_036358985.1"/>
    </source>
</evidence>
<keyword evidence="8" id="KW-0808">Transferase</keyword>
<dbReference type="GO" id="GO:0004674">
    <property type="term" value="F:protein serine/threonine kinase activity"/>
    <property type="evidence" value="ECO:0007669"/>
    <property type="project" value="TreeGrafter"/>
</dbReference>
<name>A0A7E6EVL2_9MOLL</name>
<dbReference type="Gene3D" id="2.30.30.140">
    <property type="match status" value="1"/>
</dbReference>
<dbReference type="SMART" id="SM00360">
    <property type="entry name" value="RRM"/>
    <property type="match status" value="1"/>
</dbReference>
<dbReference type="CDD" id="cd00590">
    <property type="entry name" value="RRM_SF"/>
    <property type="match status" value="1"/>
</dbReference>
<dbReference type="PROSITE" id="PS50304">
    <property type="entry name" value="TUDOR"/>
    <property type="match status" value="1"/>
</dbReference>
<dbReference type="Pfam" id="PF00567">
    <property type="entry name" value="TUDOR"/>
    <property type="match status" value="1"/>
</dbReference>
<gene>
    <name evidence="8" type="primary">LOC115212285</name>
</gene>
<feature type="domain" description="RRM" evidence="5">
    <location>
        <begin position="18"/>
        <end position="95"/>
    </location>
</feature>
<dbReference type="Pfam" id="PF00069">
    <property type="entry name" value="Pkinase"/>
    <property type="match status" value="1"/>
</dbReference>
<evidence type="ECO:0000256" key="3">
    <source>
        <dbReference type="SAM" id="MobiDB-lite"/>
    </source>
</evidence>
<dbReference type="GO" id="GO:0005737">
    <property type="term" value="C:cytoplasm"/>
    <property type="evidence" value="ECO:0007669"/>
    <property type="project" value="TreeGrafter"/>
</dbReference>
<dbReference type="PANTHER" id="PTHR24361">
    <property type="entry name" value="MITOGEN-ACTIVATED KINASE KINASE KINASE"/>
    <property type="match status" value="1"/>
</dbReference>
<evidence type="ECO:0000256" key="2">
    <source>
        <dbReference type="SAM" id="Coils"/>
    </source>
</evidence>
<feature type="compositionally biased region" description="Basic and acidic residues" evidence="3">
    <location>
        <begin position="130"/>
        <end position="139"/>
    </location>
</feature>
<dbReference type="InterPro" id="IPR053235">
    <property type="entry name" value="Ser_Thr_kinase"/>
</dbReference>
<dbReference type="InterPro" id="IPR035979">
    <property type="entry name" value="RBD_domain_sf"/>
</dbReference>
<organism evidence="7 8">
    <name type="scientific">Octopus sinensis</name>
    <name type="common">East Asian common octopus</name>
    <dbReference type="NCBI Taxonomy" id="2607531"/>
    <lineage>
        <taxon>Eukaryota</taxon>
        <taxon>Metazoa</taxon>
        <taxon>Spiralia</taxon>
        <taxon>Lophotrochozoa</taxon>
        <taxon>Mollusca</taxon>
        <taxon>Cephalopoda</taxon>
        <taxon>Coleoidea</taxon>
        <taxon>Octopodiformes</taxon>
        <taxon>Octopoda</taxon>
        <taxon>Incirrata</taxon>
        <taxon>Octopodidae</taxon>
        <taxon>Octopus</taxon>
    </lineage>
</organism>
<dbReference type="InterPro" id="IPR000719">
    <property type="entry name" value="Prot_kinase_dom"/>
</dbReference>
<evidence type="ECO:0000259" key="4">
    <source>
        <dbReference type="PROSITE" id="PS50011"/>
    </source>
</evidence>
<keyword evidence="7" id="KW-1185">Reference proteome</keyword>
<keyword evidence="8" id="KW-0418">Kinase</keyword>
<evidence type="ECO:0000259" key="5">
    <source>
        <dbReference type="PROSITE" id="PS50102"/>
    </source>
</evidence>
<feature type="region of interest" description="Disordered" evidence="3">
    <location>
        <begin position="1110"/>
        <end position="1160"/>
    </location>
</feature>
<feature type="domain" description="Tudor" evidence="6">
    <location>
        <begin position="224"/>
        <end position="285"/>
    </location>
</feature>
<feature type="coiled-coil region" evidence="2">
    <location>
        <begin position="794"/>
        <end position="821"/>
    </location>
</feature>
<dbReference type="Gene3D" id="1.10.287.1490">
    <property type="match status" value="1"/>
</dbReference>
<dbReference type="SUPFAM" id="SSF54928">
    <property type="entry name" value="RNA-binding domain, RBD"/>
    <property type="match status" value="1"/>
</dbReference>
<keyword evidence="1" id="KW-0694">RNA-binding</keyword>
<feature type="region of interest" description="Disordered" evidence="3">
    <location>
        <begin position="128"/>
        <end position="177"/>
    </location>
</feature>